<protein>
    <submittedName>
        <fullName evidence="7">G protein-coupled receptor</fullName>
    </submittedName>
</protein>
<sequence length="698" mass="77194">MVCLFSRGKSEMIEVDTYYWVLARVFVAIVCAFAALGIFSNFILLITTIKSKNLRSMCNILIAICAAGDILHQCGTLFPLPFIFGFYIEIDSDLCSYIMFIPEMGIAVGCTCIFCVGLDRMFAVLIPFGYKSLYKGLIASFIIASCVYLTFLMLYFYKERPIFCEILRPYHDGLKIFAWSTLAINMASAVVYMITWLCLLSKPDTILMRRIMKSLFIIVIVDVCGWLLTPGLFTFFKFIGFNAQQLFAWTFFCKIFVNFALSIKMYIYYCTRASPAMSFPANAVSASSTHTDLETHPHHHRFAQSRMEYPMQDIPETPRTHNKRGSTRTPLRLAAELQNANSPIITPSPEDVKMACAHAQQSVTTSRDAQLRLIHPIAPPSTDIHSSWARAQAQEPWYQNVPLGSPPMAGSLHHIVPAQNPAADPATVSQGTPPPTCNNGWLSHDHSYSTPHRPSNAYNAPPPSAIPIPYEWCSPEAAALPLPPPGFENSTIGSASSSPRQSLRSYRSRADSEGSHYDSALSSHSPCSAHRDDGSLRLSISDGEVDPSLGPSSPAFSTTSSLYTAASCMYCLPSDDNAGFVMPAAPQTEYDEDGFLLRPKEPSSPGFSYPSSRSSSNSSSQGLFCSSDNDGSIEDPEPVNGSVPHHAPGPIQRPRSVEDQTSVFLKRRQERLLRANDDCLEEEKLESMRFLVEAELLI</sequence>
<feature type="region of interest" description="Disordered" evidence="5">
    <location>
        <begin position="484"/>
        <end position="556"/>
    </location>
</feature>
<evidence type="ECO:0000256" key="2">
    <source>
        <dbReference type="ARBA" id="ARBA00022692"/>
    </source>
</evidence>
<dbReference type="Pfam" id="PF10320">
    <property type="entry name" value="7TM_GPCR_Srsx"/>
    <property type="match status" value="1"/>
</dbReference>
<keyword evidence="4 6" id="KW-0472">Membrane</keyword>
<feature type="transmembrane region" description="Helical" evidence="6">
    <location>
        <begin position="58"/>
        <end position="84"/>
    </location>
</feature>
<evidence type="ECO:0000256" key="1">
    <source>
        <dbReference type="ARBA" id="ARBA00004370"/>
    </source>
</evidence>
<keyword evidence="8" id="KW-1185">Reference proteome</keyword>
<organism evidence="7 8">
    <name type="scientific">Pristionchus pacificus</name>
    <name type="common">Parasitic nematode worm</name>
    <dbReference type="NCBI Taxonomy" id="54126"/>
    <lineage>
        <taxon>Eukaryota</taxon>
        <taxon>Metazoa</taxon>
        <taxon>Ecdysozoa</taxon>
        <taxon>Nematoda</taxon>
        <taxon>Chromadorea</taxon>
        <taxon>Rhabditida</taxon>
        <taxon>Rhabditina</taxon>
        <taxon>Diplogasteromorpha</taxon>
        <taxon>Diplogasteroidea</taxon>
        <taxon>Neodiplogasteridae</taxon>
        <taxon>Pristionchus</taxon>
    </lineage>
</organism>
<evidence type="ECO:0000313" key="8">
    <source>
        <dbReference type="Proteomes" id="UP000005239"/>
    </source>
</evidence>
<feature type="compositionally biased region" description="Low complexity" evidence="5">
    <location>
        <begin position="603"/>
        <end position="627"/>
    </location>
</feature>
<reference evidence="7" key="2">
    <citation type="submission" date="2022-06" db="UniProtKB">
        <authorList>
            <consortium name="EnsemblMetazoa"/>
        </authorList>
    </citation>
    <scope>IDENTIFICATION</scope>
    <source>
        <strain evidence="7">PS312</strain>
    </source>
</reference>
<evidence type="ECO:0000256" key="5">
    <source>
        <dbReference type="SAM" id="MobiDB-lite"/>
    </source>
</evidence>
<dbReference type="Gene3D" id="1.20.1070.10">
    <property type="entry name" value="Rhodopsin 7-helix transmembrane proteins"/>
    <property type="match status" value="1"/>
</dbReference>
<feature type="transmembrane region" description="Helical" evidence="6">
    <location>
        <begin position="246"/>
        <end position="269"/>
    </location>
</feature>
<evidence type="ECO:0000256" key="3">
    <source>
        <dbReference type="ARBA" id="ARBA00022989"/>
    </source>
</evidence>
<reference evidence="8" key="1">
    <citation type="journal article" date="2008" name="Nat. Genet.">
        <title>The Pristionchus pacificus genome provides a unique perspective on nematode lifestyle and parasitism.</title>
        <authorList>
            <person name="Dieterich C."/>
            <person name="Clifton S.W."/>
            <person name="Schuster L.N."/>
            <person name="Chinwalla A."/>
            <person name="Delehaunty K."/>
            <person name="Dinkelacker I."/>
            <person name="Fulton L."/>
            <person name="Fulton R."/>
            <person name="Godfrey J."/>
            <person name="Minx P."/>
            <person name="Mitreva M."/>
            <person name="Roeseler W."/>
            <person name="Tian H."/>
            <person name="Witte H."/>
            <person name="Yang S.P."/>
            <person name="Wilson R.K."/>
            <person name="Sommer R.J."/>
        </authorList>
    </citation>
    <scope>NUCLEOTIDE SEQUENCE [LARGE SCALE GENOMIC DNA]</scope>
    <source>
        <strain evidence="8">PS312</strain>
    </source>
</reference>
<dbReference type="InterPro" id="IPR017452">
    <property type="entry name" value="GPCR_Rhodpsn_7TM"/>
</dbReference>
<dbReference type="GO" id="GO:0016020">
    <property type="term" value="C:membrane"/>
    <property type="evidence" value="ECO:0007669"/>
    <property type="project" value="UniProtKB-SubCell"/>
</dbReference>
<dbReference type="CDD" id="cd00637">
    <property type="entry name" value="7tm_classA_rhodopsin-like"/>
    <property type="match status" value="1"/>
</dbReference>
<evidence type="ECO:0000256" key="4">
    <source>
        <dbReference type="ARBA" id="ARBA00023136"/>
    </source>
</evidence>
<dbReference type="AlphaFoldDB" id="A0A2A6CDT3"/>
<dbReference type="OrthoDB" id="5820127at2759"/>
<evidence type="ECO:0000313" key="7">
    <source>
        <dbReference type="EnsemblMetazoa" id="PPA04029.1"/>
    </source>
</evidence>
<dbReference type="SUPFAM" id="SSF81321">
    <property type="entry name" value="Family A G protein-coupled receptor-like"/>
    <property type="match status" value="1"/>
</dbReference>
<comment type="subcellular location">
    <subcellularLocation>
        <location evidence="1">Membrane</location>
    </subcellularLocation>
</comment>
<proteinExistence type="predicted"/>
<feature type="transmembrane region" description="Helical" evidence="6">
    <location>
        <begin position="96"/>
        <end position="116"/>
    </location>
</feature>
<feature type="transmembrane region" description="Helical" evidence="6">
    <location>
        <begin position="211"/>
        <end position="240"/>
    </location>
</feature>
<gene>
    <name evidence="7" type="primary">WBGene00093583</name>
</gene>
<dbReference type="InterPro" id="IPR019424">
    <property type="entry name" value="7TM_GPCR_Srsx"/>
</dbReference>
<dbReference type="InterPro" id="IPR047130">
    <property type="entry name" value="7TM_GPCR_Srsx_nematod"/>
</dbReference>
<feature type="transmembrane region" description="Helical" evidence="6">
    <location>
        <begin position="137"/>
        <end position="157"/>
    </location>
</feature>
<dbReference type="EnsemblMetazoa" id="PPA04029.1">
    <property type="protein sequence ID" value="PPA04029.1"/>
    <property type="gene ID" value="WBGene00093583"/>
</dbReference>
<dbReference type="Proteomes" id="UP000005239">
    <property type="component" value="Unassembled WGS sequence"/>
</dbReference>
<accession>A0A8R1Y6R5</accession>
<name>A0A2A6CDT3_PRIPA</name>
<evidence type="ECO:0000256" key="6">
    <source>
        <dbReference type="SAM" id="Phobius"/>
    </source>
</evidence>
<feature type="region of interest" description="Disordered" evidence="5">
    <location>
        <begin position="421"/>
        <end position="460"/>
    </location>
</feature>
<keyword evidence="3 6" id="KW-1133">Transmembrane helix</keyword>
<feature type="transmembrane region" description="Helical" evidence="6">
    <location>
        <begin position="177"/>
        <end position="199"/>
    </location>
</feature>
<feature type="transmembrane region" description="Helical" evidence="6">
    <location>
        <begin position="20"/>
        <end position="46"/>
    </location>
</feature>
<dbReference type="GO" id="GO:0004930">
    <property type="term" value="F:G protein-coupled receptor activity"/>
    <property type="evidence" value="ECO:0007669"/>
    <property type="project" value="InterPro"/>
</dbReference>
<accession>A0A2A6CDT3</accession>
<feature type="compositionally biased region" description="Polar residues" evidence="5">
    <location>
        <begin position="427"/>
        <end position="441"/>
    </location>
</feature>
<dbReference type="SMART" id="SM01381">
    <property type="entry name" value="7TM_GPCR_Srsx"/>
    <property type="match status" value="1"/>
</dbReference>
<feature type="compositionally biased region" description="Low complexity" evidence="5">
    <location>
        <begin position="494"/>
        <end position="505"/>
    </location>
</feature>
<feature type="region of interest" description="Disordered" evidence="5">
    <location>
        <begin position="595"/>
        <end position="661"/>
    </location>
</feature>
<dbReference type="PANTHER" id="PTHR23360">
    <property type="entry name" value="G-PROTEIN COUPLED RECEPTORS FAMILY 1 PROFILE DOMAIN-CONTAINING PROTEIN-RELATED"/>
    <property type="match status" value="1"/>
</dbReference>
<dbReference type="PANTHER" id="PTHR23360:SF5">
    <property type="entry name" value="G-PROTEIN COUPLED RECEPTORS FAMILY 1 PROFILE DOMAIN-CONTAINING PROTEIN"/>
    <property type="match status" value="1"/>
</dbReference>
<keyword evidence="2 6" id="KW-0812">Transmembrane</keyword>
<dbReference type="InterPro" id="IPR000276">
    <property type="entry name" value="GPCR_Rhodpsn"/>
</dbReference>
<dbReference type="PROSITE" id="PS50262">
    <property type="entry name" value="G_PROTEIN_RECEP_F1_2"/>
    <property type="match status" value="1"/>
</dbReference>